<protein>
    <submittedName>
        <fullName evidence="3">Uncharacterized protein</fullName>
    </submittedName>
</protein>
<dbReference type="Proteomes" id="UP001519654">
    <property type="component" value="Unassembled WGS sequence"/>
</dbReference>
<organism evidence="3 4">
    <name type="scientific">Paractinoplanes bogorensis</name>
    <dbReference type="NCBI Taxonomy" id="1610840"/>
    <lineage>
        <taxon>Bacteria</taxon>
        <taxon>Bacillati</taxon>
        <taxon>Actinomycetota</taxon>
        <taxon>Actinomycetes</taxon>
        <taxon>Micromonosporales</taxon>
        <taxon>Micromonosporaceae</taxon>
        <taxon>Paractinoplanes</taxon>
    </lineage>
</organism>
<sequence length="220" mass="23239">MPEPGPNPIDIGTLPPDPSMEFAADEGEADAHAETKPRFPVRRVLIVVVLLIAAAGVATLGVTSWRIIAQKDATMSVPQRIGNLVVDGSENGVTTADYLQTALAAEVELDHTVGAVYQEAGEKDVLFLGGTGLIWTPSRDLDSAMTLISDKEGSVTNLHEVDPGPLAGVMKCGITKTPDGDLTVCGWADHGSLALAMFNNRTEAEAAPLMRDIRNAAEKR</sequence>
<gene>
    <name evidence="3" type="ORF">KOI35_39955</name>
</gene>
<keyword evidence="2" id="KW-0812">Transmembrane</keyword>
<dbReference type="EMBL" id="JAHKKG010000016">
    <property type="protein sequence ID" value="MBU2669701.1"/>
    <property type="molecule type" value="Genomic_DNA"/>
</dbReference>
<proteinExistence type="predicted"/>
<evidence type="ECO:0000256" key="1">
    <source>
        <dbReference type="SAM" id="MobiDB-lite"/>
    </source>
</evidence>
<evidence type="ECO:0000313" key="3">
    <source>
        <dbReference type="EMBL" id="MBU2669701.1"/>
    </source>
</evidence>
<evidence type="ECO:0000256" key="2">
    <source>
        <dbReference type="SAM" id="Phobius"/>
    </source>
</evidence>
<evidence type="ECO:0000313" key="4">
    <source>
        <dbReference type="Proteomes" id="UP001519654"/>
    </source>
</evidence>
<comment type="caution">
    <text evidence="3">The sequence shown here is derived from an EMBL/GenBank/DDBJ whole genome shotgun (WGS) entry which is preliminary data.</text>
</comment>
<keyword evidence="2" id="KW-1133">Transmembrane helix</keyword>
<keyword evidence="2" id="KW-0472">Membrane</keyword>
<feature type="transmembrane region" description="Helical" evidence="2">
    <location>
        <begin position="44"/>
        <end position="68"/>
    </location>
</feature>
<dbReference type="RefSeq" id="WP_215794682.1">
    <property type="nucleotide sequence ID" value="NZ_JAHKKG010000016.1"/>
</dbReference>
<accession>A0ABS5Z1X9</accession>
<keyword evidence="4" id="KW-1185">Reference proteome</keyword>
<feature type="region of interest" description="Disordered" evidence="1">
    <location>
        <begin position="1"/>
        <end position="34"/>
    </location>
</feature>
<reference evidence="3 4" key="1">
    <citation type="submission" date="2021-06" db="EMBL/GenBank/DDBJ databases">
        <title>Actinoplanes lichenicola sp. nov., and Actinoplanes ovalisporus sp. nov., isolated from lichen in Thailand.</title>
        <authorList>
            <person name="Saeng-In P."/>
            <person name="Kanchanasin P."/>
            <person name="Yuki M."/>
            <person name="Kudo T."/>
            <person name="Ohkuma M."/>
            <person name="Phongsopitanun W."/>
            <person name="Tanasupawat S."/>
        </authorList>
    </citation>
    <scope>NUCLEOTIDE SEQUENCE [LARGE SCALE GENOMIC DNA]</scope>
    <source>
        <strain evidence="3 4">NBRC 110975</strain>
    </source>
</reference>
<name>A0ABS5Z1X9_9ACTN</name>